<dbReference type="EMBL" id="HE774682">
    <property type="protein sequence ID" value="CCG52486.1"/>
    <property type="molecule type" value="Genomic_DNA"/>
</dbReference>
<dbReference type="HOGENOM" id="CLU_1956355_0_0_10"/>
<dbReference type="OrthoDB" id="1354863at2"/>
<keyword evidence="1" id="KW-0732">Signal</keyword>
<dbReference type="Gene3D" id="1.25.40.10">
    <property type="entry name" value="Tetratricopeptide repeat domain"/>
    <property type="match status" value="1"/>
</dbReference>
<name>H8XQJ2_FLAIG</name>
<accession>H8XQJ2</accession>
<evidence type="ECO:0008006" key="4">
    <source>
        <dbReference type="Google" id="ProtNLM"/>
    </source>
</evidence>
<proteinExistence type="predicted"/>
<keyword evidence="3" id="KW-1185">Reference proteome</keyword>
<dbReference type="SUPFAM" id="SSF48452">
    <property type="entry name" value="TPR-like"/>
    <property type="match status" value="1"/>
</dbReference>
<dbReference type="STRING" id="1094466.KQS_02470"/>
<evidence type="ECO:0000313" key="2">
    <source>
        <dbReference type="EMBL" id="CCG52486.1"/>
    </source>
</evidence>
<dbReference type="AlphaFoldDB" id="H8XQJ2"/>
<reference evidence="3" key="2">
    <citation type="submission" date="2012-03" db="EMBL/GenBank/DDBJ databases">
        <title>Complete genome sequence of Flavobacterium indicum GPTSA100-9T, isolated from warm spring water.</title>
        <authorList>
            <person name="Barbier P."/>
            <person name="Houel A."/>
            <person name="Loux V."/>
            <person name="Poulain J."/>
            <person name="Bernardet J.-F."/>
            <person name="Touchon M."/>
            <person name="Duchaud E."/>
        </authorList>
    </citation>
    <scope>NUCLEOTIDE SEQUENCE [LARGE SCALE GENOMIC DNA]</scope>
    <source>
        <strain evidence="3">DSM 17447 / CIP 109464 / GPTSA100-9</strain>
    </source>
</reference>
<dbReference type="Proteomes" id="UP000007599">
    <property type="component" value="Chromosome I"/>
</dbReference>
<gene>
    <name evidence="2" type="ordered locus">KQS_02470</name>
</gene>
<dbReference type="KEGG" id="fin:KQS_02470"/>
<reference evidence="2 3" key="1">
    <citation type="journal article" date="2012" name="J. Bacteriol.">
        <title>Complete Genome Sequence of Flavobacterium indicum GPSTA100-9T, Isolated from Warm Spring Water.</title>
        <authorList>
            <person name="Barbier P."/>
            <person name="Houel A."/>
            <person name="Loux V."/>
            <person name="Poulain J."/>
            <person name="Bernardet J.F."/>
            <person name="Touchon M."/>
            <person name="Duchaud E."/>
        </authorList>
    </citation>
    <scope>NUCLEOTIDE SEQUENCE [LARGE SCALE GENOMIC DNA]</scope>
    <source>
        <strain evidence="3">DSM 17447 / CIP 109464 / GPTSA100-9</strain>
    </source>
</reference>
<feature type="signal peptide" evidence="1">
    <location>
        <begin position="1"/>
        <end position="19"/>
    </location>
</feature>
<dbReference type="eggNOG" id="ENOG5032GFR">
    <property type="taxonomic scope" value="Bacteria"/>
</dbReference>
<dbReference type="RefSeq" id="WP_014387630.1">
    <property type="nucleotide sequence ID" value="NC_017025.1"/>
</dbReference>
<sequence length="128" mass="15201">MKRFLLLTVMLFIAQLSSAIENDSLLNQAREFSTKKDYSSAIICYKKYLKETSNKDLKEVYIEFANSYYLNKQKKEAIQTIRVAIEKYGFVEQDFIFNKTLNEKLSDEAWAAIYDDYFILRDRYLANQ</sequence>
<dbReference type="InterPro" id="IPR011990">
    <property type="entry name" value="TPR-like_helical_dom_sf"/>
</dbReference>
<protein>
    <recommendedName>
        <fullName evidence="4">Outer membrane lipoprotein BamD-like domain-containing protein</fullName>
    </recommendedName>
</protein>
<feature type="chain" id="PRO_5003617306" description="Outer membrane lipoprotein BamD-like domain-containing protein" evidence="1">
    <location>
        <begin position="20"/>
        <end position="128"/>
    </location>
</feature>
<organism evidence="2 3">
    <name type="scientific">Flavobacterium indicum (strain DSM 17447 / CIP 109464 / GPTSA100-9)</name>
    <dbReference type="NCBI Taxonomy" id="1094466"/>
    <lineage>
        <taxon>Bacteria</taxon>
        <taxon>Pseudomonadati</taxon>
        <taxon>Bacteroidota</taxon>
        <taxon>Flavobacteriia</taxon>
        <taxon>Flavobacteriales</taxon>
        <taxon>Flavobacteriaceae</taxon>
        <taxon>Flavobacterium</taxon>
    </lineage>
</organism>
<dbReference type="PATRIC" id="fig|1094466.5.peg.489"/>
<evidence type="ECO:0000313" key="3">
    <source>
        <dbReference type="Proteomes" id="UP000007599"/>
    </source>
</evidence>
<evidence type="ECO:0000256" key="1">
    <source>
        <dbReference type="SAM" id="SignalP"/>
    </source>
</evidence>